<dbReference type="AlphaFoldDB" id="A0A1C3WLQ4"/>
<gene>
    <name evidence="2" type="ORF">GA0061099_1006421</name>
</gene>
<feature type="transmembrane region" description="Helical" evidence="1">
    <location>
        <begin position="46"/>
        <end position="65"/>
    </location>
</feature>
<proteinExistence type="predicted"/>
<dbReference type="Pfam" id="PF11666">
    <property type="entry name" value="DUF2933"/>
    <property type="match status" value="1"/>
</dbReference>
<evidence type="ECO:0000313" key="2">
    <source>
        <dbReference type="EMBL" id="SCB40845.1"/>
    </source>
</evidence>
<dbReference type="Proteomes" id="UP000183174">
    <property type="component" value="Unassembled WGS sequence"/>
</dbReference>
<organism evidence="2 3">
    <name type="scientific">Bradyrhizobium yuanmingense</name>
    <dbReference type="NCBI Taxonomy" id="108015"/>
    <lineage>
        <taxon>Bacteria</taxon>
        <taxon>Pseudomonadati</taxon>
        <taxon>Pseudomonadota</taxon>
        <taxon>Alphaproteobacteria</taxon>
        <taxon>Hyphomicrobiales</taxon>
        <taxon>Nitrobacteraceae</taxon>
        <taxon>Bradyrhizobium</taxon>
    </lineage>
</organism>
<reference evidence="2 3" key="1">
    <citation type="submission" date="2016-08" db="EMBL/GenBank/DDBJ databases">
        <authorList>
            <person name="Seilhamer J.J."/>
        </authorList>
    </citation>
    <scope>NUCLEOTIDE SEQUENCE [LARGE SCALE GENOMIC DNA]</scope>
    <source>
        <strain evidence="2 3">CCBAU 10071</strain>
    </source>
</reference>
<dbReference type="InterPro" id="IPR021682">
    <property type="entry name" value="DUF2933"/>
</dbReference>
<keyword evidence="1" id="KW-1133">Transmembrane helix</keyword>
<evidence type="ECO:0000256" key="1">
    <source>
        <dbReference type="SAM" id="Phobius"/>
    </source>
</evidence>
<protein>
    <recommendedName>
        <fullName evidence="4">DUF2933 domain-containing protein</fullName>
    </recommendedName>
</protein>
<keyword evidence="1" id="KW-0812">Transmembrane</keyword>
<sequence length="84" mass="9143">MPVQDHSAYRQRHAAGMSMRAKAGLVLIGFLAIAGVLLFSEHRAHVLGLLVWLPLLACPLMHFFMHGGHGHRHGGGRPNDSRSA</sequence>
<keyword evidence="1" id="KW-0472">Membrane</keyword>
<dbReference type="RefSeq" id="WP_036026429.1">
    <property type="nucleotide sequence ID" value="NZ_FMAE01000006.1"/>
</dbReference>
<feature type="transmembrane region" description="Helical" evidence="1">
    <location>
        <begin position="21"/>
        <end position="40"/>
    </location>
</feature>
<accession>A0A1C3WLQ4</accession>
<dbReference type="EMBL" id="FMAE01000006">
    <property type="protein sequence ID" value="SCB40845.1"/>
    <property type="molecule type" value="Genomic_DNA"/>
</dbReference>
<evidence type="ECO:0008006" key="4">
    <source>
        <dbReference type="Google" id="ProtNLM"/>
    </source>
</evidence>
<name>A0A1C3WLQ4_9BRAD</name>
<evidence type="ECO:0000313" key="3">
    <source>
        <dbReference type="Proteomes" id="UP000183174"/>
    </source>
</evidence>